<proteinExistence type="predicted"/>
<evidence type="ECO:0000313" key="2">
    <source>
        <dbReference type="EMBL" id="EFP93606.2"/>
    </source>
</evidence>
<dbReference type="AlphaFoldDB" id="E3LAN1"/>
<dbReference type="KEGG" id="pgr:PGTG_19605"/>
<feature type="compositionally biased region" description="Basic residues" evidence="1">
    <location>
        <begin position="81"/>
        <end position="90"/>
    </location>
</feature>
<dbReference type="RefSeq" id="XP_003338025.2">
    <property type="nucleotide sequence ID" value="XM_003337977.2"/>
</dbReference>
<reference key="1">
    <citation type="submission" date="2007-01" db="EMBL/GenBank/DDBJ databases">
        <title>The Genome Sequence of Puccinia graminis f. sp. tritici Strain CRL 75-36-700-3.</title>
        <authorList>
            <consortium name="The Broad Institute Genome Sequencing Platform"/>
            <person name="Birren B."/>
            <person name="Lander E."/>
            <person name="Galagan J."/>
            <person name="Nusbaum C."/>
            <person name="Devon K."/>
            <person name="Cuomo C."/>
            <person name="Jaffe D."/>
            <person name="Butler J."/>
            <person name="Alvarez P."/>
            <person name="Gnerre S."/>
            <person name="Grabherr M."/>
            <person name="Mauceli E."/>
            <person name="Brockman W."/>
            <person name="Young S."/>
            <person name="LaButti K."/>
            <person name="Sykes S."/>
            <person name="DeCaprio D."/>
            <person name="Crawford M."/>
            <person name="Koehrsen M."/>
            <person name="Engels R."/>
            <person name="Montgomery P."/>
            <person name="Pearson M."/>
            <person name="Howarth C."/>
            <person name="Larson L."/>
            <person name="White J."/>
            <person name="Zeng Q."/>
            <person name="Kodira C."/>
            <person name="Yandava C."/>
            <person name="Alvarado L."/>
            <person name="O'Leary S."/>
            <person name="Szabo L."/>
            <person name="Dean R."/>
            <person name="Schein J."/>
        </authorList>
    </citation>
    <scope>NUCLEOTIDE SEQUENCE</scope>
    <source>
        <strain>CRL 75-36-700-3</strain>
    </source>
</reference>
<evidence type="ECO:0000256" key="1">
    <source>
        <dbReference type="SAM" id="MobiDB-lite"/>
    </source>
</evidence>
<dbReference type="InParanoid" id="E3LAN1"/>
<protein>
    <submittedName>
        <fullName evidence="2">Uncharacterized protein</fullName>
    </submittedName>
</protein>
<gene>
    <name evidence="2" type="ORF">PGTG_19605</name>
</gene>
<feature type="region of interest" description="Disordered" evidence="1">
    <location>
        <begin position="80"/>
        <end position="109"/>
    </location>
</feature>
<organism evidence="2 3">
    <name type="scientific">Puccinia graminis f. sp. tritici (strain CRL 75-36-700-3 / race SCCL)</name>
    <name type="common">Black stem rust fungus</name>
    <dbReference type="NCBI Taxonomy" id="418459"/>
    <lineage>
        <taxon>Eukaryota</taxon>
        <taxon>Fungi</taxon>
        <taxon>Dikarya</taxon>
        <taxon>Basidiomycota</taxon>
        <taxon>Pucciniomycotina</taxon>
        <taxon>Pucciniomycetes</taxon>
        <taxon>Pucciniales</taxon>
        <taxon>Pucciniaceae</taxon>
        <taxon>Puccinia</taxon>
    </lineage>
</organism>
<dbReference type="Proteomes" id="UP000008783">
    <property type="component" value="Unassembled WGS sequence"/>
</dbReference>
<dbReference type="VEuPathDB" id="FungiDB:PGTG_19605"/>
<sequence>MANNQHKTNCQIRDRRPLEPNIWLEATICLHPRHHLLNPHQLQPTTTSTGKGNTTRTIVRAASSTNSSTPSKLFRTTNNTIKHKWPRHMSHSSDVPTPPREETGEDMGGITGIRQRDYYRLGII</sequence>
<dbReference type="HOGENOM" id="CLU_2005014_0_0_1"/>
<evidence type="ECO:0000313" key="3">
    <source>
        <dbReference type="Proteomes" id="UP000008783"/>
    </source>
</evidence>
<name>E3LAN1_PUCGT</name>
<keyword evidence="3" id="KW-1185">Reference proteome</keyword>
<reference evidence="3" key="2">
    <citation type="journal article" date="2011" name="Proc. Natl. Acad. Sci. U.S.A.">
        <title>Obligate biotrophy features unraveled by the genomic analysis of rust fungi.</title>
        <authorList>
            <person name="Duplessis S."/>
            <person name="Cuomo C.A."/>
            <person name="Lin Y.-C."/>
            <person name="Aerts A."/>
            <person name="Tisserant E."/>
            <person name="Veneault-Fourrey C."/>
            <person name="Joly D.L."/>
            <person name="Hacquard S."/>
            <person name="Amselem J."/>
            <person name="Cantarel B.L."/>
            <person name="Chiu R."/>
            <person name="Coutinho P.M."/>
            <person name="Feau N."/>
            <person name="Field M."/>
            <person name="Frey P."/>
            <person name="Gelhaye E."/>
            <person name="Goldberg J."/>
            <person name="Grabherr M.G."/>
            <person name="Kodira C.D."/>
            <person name="Kohler A."/>
            <person name="Kuees U."/>
            <person name="Lindquist E.A."/>
            <person name="Lucas S.M."/>
            <person name="Mago R."/>
            <person name="Mauceli E."/>
            <person name="Morin E."/>
            <person name="Murat C."/>
            <person name="Pangilinan J.L."/>
            <person name="Park R."/>
            <person name="Pearson M."/>
            <person name="Quesneville H."/>
            <person name="Rouhier N."/>
            <person name="Sakthikumar S."/>
            <person name="Salamov A.A."/>
            <person name="Schmutz J."/>
            <person name="Selles B."/>
            <person name="Shapiro H."/>
            <person name="Tanguay P."/>
            <person name="Tuskan G.A."/>
            <person name="Henrissat B."/>
            <person name="Van de Peer Y."/>
            <person name="Rouze P."/>
            <person name="Ellis J.G."/>
            <person name="Dodds P.N."/>
            <person name="Schein J.E."/>
            <person name="Zhong S."/>
            <person name="Hamelin R.C."/>
            <person name="Grigoriev I.V."/>
            <person name="Szabo L.J."/>
            <person name="Martin F."/>
        </authorList>
    </citation>
    <scope>NUCLEOTIDE SEQUENCE [LARGE SCALE GENOMIC DNA]</scope>
    <source>
        <strain evidence="3">CRL 75-36-700-3 / race SCCL</strain>
    </source>
</reference>
<accession>E3LAN1</accession>
<dbReference type="EMBL" id="DS178400">
    <property type="protein sequence ID" value="EFP93606.2"/>
    <property type="molecule type" value="Genomic_DNA"/>
</dbReference>
<dbReference type="GeneID" id="10534814"/>